<dbReference type="GO" id="GO:0051287">
    <property type="term" value="F:NAD binding"/>
    <property type="evidence" value="ECO:0007669"/>
    <property type="project" value="UniProtKB-ARBA"/>
</dbReference>
<feature type="binding site" evidence="6">
    <location>
        <position position="146"/>
    </location>
    <ligand>
        <name>NAD(+)</name>
        <dbReference type="ChEBI" id="CHEBI:57540"/>
    </ligand>
</feature>
<dbReference type="InterPro" id="IPR017437">
    <property type="entry name" value="ATP-NAD_kinase_PpnK-typ_C"/>
</dbReference>
<dbReference type="GO" id="GO:0019674">
    <property type="term" value="P:NAD+ metabolic process"/>
    <property type="evidence" value="ECO:0007669"/>
    <property type="project" value="InterPro"/>
</dbReference>
<dbReference type="HAMAP" id="MF_00361">
    <property type="entry name" value="NAD_kinase"/>
    <property type="match status" value="1"/>
</dbReference>
<dbReference type="InterPro" id="IPR002504">
    <property type="entry name" value="NADK"/>
</dbReference>
<dbReference type="Gene3D" id="3.40.50.10330">
    <property type="entry name" value="Probable inorganic polyphosphate/atp-NAD kinase, domain 1"/>
    <property type="match status" value="1"/>
</dbReference>
<name>A0A0P0Z8F4_9HYPH</name>
<dbReference type="InterPro" id="IPR017438">
    <property type="entry name" value="ATP-NAD_kinase_N"/>
</dbReference>
<comment type="cofactor">
    <cofactor evidence="6">
        <name>a divalent metal cation</name>
        <dbReference type="ChEBI" id="CHEBI:60240"/>
    </cofactor>
</comment>
<evidence type="ECO:0000256" key="6">
    <source>
        <dbReference type="HAMAP-Rule" id="MF_00361"/>
    </source>
</evidence>
<feature type="active site" description="Proton acceptor" evidence="6">
    <location>
        <position position="46"/>
    </location>
</feature>
<dbReference type="RefSeq" id="WP_040489111.1">
    <property type="nucleotide sequence ID" value="NZ_BBWO01000012.1"/>
</dbReference>
<evidence type="ECO:0000313" key="7">
    <source>
        <dbReference type="EMBL" id="BAT30851.1"/>
    </source>
</evidence>
<keyword evidence="2 6" id="KW-0418">Kinase</keyword>
<comment type="subcellular location">
    <subcellularLocation>
        <location evidence="6">Cytoplasm</location>
    </subcellularLocation>
</comment>
<comment type="catalytic activity">
    <reaction evidence="5 6">
        <text>NAD(+) + ATP = ADP + NADP(+) + H(+)</text>
        <dbReference type="Rhea" id="RHEA:18629"/>
        <dbReference type="ChEBI" id="CHEBI:15378"/>
        <dbReference type="ChEBI" id="CHEBI:30616"/>
        <dbReference type="ChEBI" id="CHEBI:57540"/>
        <dbReference type="ChEBI" id="CHEBI:58349"/>
        <dbReference type="ChEBI" id="CHEBI:456216"/>
        <dbReference type="EC" id="2.7.1.23"/>
    </reaction>
</comment>
<reference evidence="7" key="1">
    <citation type="journal article" date="2015" name="Proc. Natl. Acad. Sci. U.S.A.">
        <title>Bacterial clade with the ribosomal RNA operon on a small plasmid rather than the chromosome.</title>
        <authorList>
            <person name="Anda M."/>
            <person name="Ohtsubo Y."/>
            <person name="Okubo T."/>
            <person name="Sugawara M."/>
            <person name="Nagata Y."/>
            <person name="Tsuda M."/>
            <person name="Minamisawa K."/>
            <person name="Mitsui H."/>
        </authorList>
    </citation>
    <scope>NUCLEOTIDE SEQUENCE</scope>
    <source>
        <strain evidence="7">DSM 15513</strain>
    </source>
</reference>
<dbReference type="AlphaFoldDB" id="A0A0P0Z8F4"/>
<organism evidence="7">
    <name type="scientific">Fulvimarina pelagi</name>
    <dbReference type="NCBI Taxonomy" id="217511"/>
    <lineage>
        <taxon>Bacteria</taxon>
        <taxon>Pseudomonadati</taxon>
        <taxon>Pseudomonadota</taxon>
        <taxon>Alphaproteobacteria</taxon>
        <taxon>Hyphomicrobiales</taxon>
        <taxon>Aurantimonadaceae</taxon>
        <taxon>Fulvimarina</taxon>
    </lineage>
</organism>
<dbReference type="PANTHER" id="PTHR20275:SF0">
    <property type="entry name" value="NAD KINASE"/>
    <property type="match status" value="1"/>
</dbReference>
<keyword evidence="4 6" id="KW-0520">NAD</keyword>
<comment type="similarity">
    <text evidence="6">Belongs to the NAD kinase family.</text>
</comment>
<dbReference type="NCBIfam" id="NF003406">
    <property type="entry name" value="PRK04761.1"/>
    <property type="match status" value="1"/>
</dbReference>
<dbReference type="GO" id="GO:0006741">
    <property type="term" value="P:NADP+ biosynthetic process"/>
    <property type="evidence" value="ECO:0007669"/>
    <property type="project" value="UniProtKB-UniRule"/>
</dbReference>
<dbReference type="GO" id="GO:0005737">
    <property type="term" value="C:cytoplasm"/>
    <property type="evidence" value="ECO:0007669"/>
    <property type="project" value="UniProtKB-SubCell"/>
</dbReference>
<feature type="binding site" evidence="6">
    <location>
        <begin position="116"/>
        <end position="117"/>
    </location>
    <ligand>
        <name>NAD(+)</name>
        <dbReference type="ChEBI" id="CHEBI:57540"/>
    </ligand>
</feature>
<keyword evidence="6" id="KW-0067">ATP-binding</keyword>
<feature type="binding site" evidence="6">
    <location>
        <position position="218"/>
    </location>
    <ligand>
        <name>NAD(+)</name>
        <dbReference type="ChEBI" id="CHEBI:57540"/>
    </ligand>
</feature>
<dbReference type="GO" id="GO:0046872">
    <property type="term" value="F:metal ion binding"/>
    <property type="evidence" value="ECO:0007669"/>
    <property type="project" value="UniProtKB-UniRule"/>
</dbReference>
<evidence type="ECO:0000256" key="2">
    <source>
        <dbReference type="ARBA" id="ARBA00022777"/>
    </source>
</evidence>
<dbReference type="PANTHER" id="PTHR20275">
    <property type="entry name" value="NAD KINASE"/>
    <property type="match status" value="1"/>
</dbReference>
<evidence type="ECO:0000256" key="5">
    <source>
        <dbReference type="ARBA" id="ARBA00047925"/>
    </source>
</evidence>
<keyword evidence="1 6" id="KW-0808">Transferase</keyword>
<dbReference type="Pfam" id="PF20143">
    <property type="entry name" value="NAD_kinase_C"/>
    <property type="match status" value="1"/>
</dbReference>
<keyword evidence="3 6" id="KW-0521">NADP</keyword>
<protein>
    <recommendedName>
        <fullName evidence="6">NAD kinase</fullName>
        <ecNumber evidence="6">2.7.1.23</ecNumber>
    </recommendedName>
    <alternativeName>
        <fullName evidence="6">ATP-dependent NAD kinase</fullName>
    </alternativeName>
</protein>
<sequence>MSTKSMSISFMASEAPGALEAANRLKAIYGNDDPAHADVIVTLGGDGFMLQTLHRFMNTGRPIYGMNRGTIGFLMNEYREENLRERLEAAVENWIHPLSMTAEDEAGEVREELAINEVSIFRQSYQAARLRIAVGGTVRLDELVCDGVMVATPTGSTAYNLSAQGPIIPIEAPLLALTPVSPFRPRRWRGALLANHQTVEITVLESGKRPVNAVADAQEVKSVRKVTIRESGKDRCLILFDETHSWDERILAEQFRY</sequence>
<feature type="binding site" evidence="6">
    <location>
        <begin position="157"/>
        <end position="162"/>
    </location>
    <ligand>
        <name>NAD(+)</name>
        <dbReference type="ChEBI" id="CHEBI:57540"/>
    </ligand>
</feature>
<feature type="binding site" evidence="6">
    <location>
        <begin position="46"/>
        <end position="47"/>
    </location>
    <ligand>
        <name>NAD(+)</name>
        <dbReference type="ChEBI" id="CHEBI:57540"/>
    </ligand>
</feature>
<dbReference type="GO" id="GO:0005524">
    <property type="term" value="F:ATP binding"/>
    <property type="evidence" value="ECO:0007669"/>
    <property type="project" value="UniProtKB-KW"/>
</dbReference>
<proteinExistence type="inferred from homology"/>
<dbReference type="Gene3D" id="2.60.200.30">
    <property type="entry name" value="Probable inorganic polyphosphate/atp-NAD kinase, domain 2"/>
    <property type="match status" value="1"/>
</dbReference>
<evidence type="ECO:0000256" key="3">
    <source>
        <dbReference type="ARBA" id="ARBA00022857"/>
    </source>
</evidence>
<dbReference type="EMBL" id="LC066395">
    <property type="protein sequence ID" value="BAT30851.1"/>
    <property type="molecule type" value="Genomic_DNA"/>
</dbReference>
<dbReference type="GO" id="GO:0003951">
    <property type="term" value="F:NAD+ kinase activity"/>
    <property type="evidence" value="ECO:0007669"/>
    <property type="project" value="UniProtKB-UniRule"/>
</dbReference>
<accession>A0A0P0Z8F4</accession>
<comment type="caution">
    <text evidence="6">Lacks conserved residue(s) required for the propagation of feature annotation.</text>
</comment>
<evidence type="ECO:0000256" key="1">
    <source>
        <dbReference type="ARBA" id="ARBA00022679"/>
    </source>
</evidence>
<dbReference type="EC" id="2.7.1.23" evidence="6"/>
<keyword evidence="6" id="KW-0547">Nucleotide-binding</keyword>
<dbReference type="SUPFAM" id="SSF111331">
    <property type="entry name" value="NAD kinase/diacylglycerol kinase-like"/>
    <property type="match status" value="1"/>
</dbReference>
<keyword evidence="6" id="KW-0963">Cytoplasm</keyword>
<gene>
    <name evidence="6" type="primary">nadK</name>
</gene>
<dbReference type="OrthoDB" id="9774737at2"/>
<comment type="function">
    <text evidence="6">Involved in the regulation of the intracellular balance of NAD and NADP, and is a key enzyme in the biosynthesis of NADP. Catalyzes specifically the phosphorylation on 2'-hydroxyl of the adenosine moiety of NAD to yield NADP.</text>
</comment>
<dbReference type="Pfam" id="PF01513">
    <property type="entry name" value="NAD_kinase"/>
    <property type="match status" value="1"/>
</dbReference>
<evidence type="ECO:0000256" key="4">
    <source>
        <dbReference type="ARBA" id="ARBA00023027"/>
    </source>
</evidence>
<dbReference type="InterPro" id="IPR016064">
    <property type="entry name" value="NAD/diacylglycerol_kinase_sf"/>
</dbReference>